<evidence type="ECO:0000256" key="3">
    <source>
        <dbReference type="ARBA" id="ARBA00023082"/>
    </source>
</evidence>
<evidence type="ECO:0000259" key="7">
    <source>
        <dbReference type="Pfam" id="PF08281"/>
    </source>
</evidence>
<dbReference type="SUPFAM" id="SSF88659">
    <property type="entry name" value="Sigma3 and sigma4 domains of RNA polymerase sigma factors"/>
    <property type="match status" value="1"/>
</dbReference>
<dbReference type="EMBL" id="AE013598">
    <property type="protein sequence ID" value="AAW75173.1"/>
    <property type="molecule type" value="Genomic_DNA"/>
</dbReference>
<dbReference type="PANTHER" id="PTHR43133">
    <property type="entry name" value="RNA POLYMERASE ECF-TYPE SIGMA FACTO"/>
    <property type="match status" value="1"/>
</dbReference>
<dbReference type="Gene3D" id="1.10.10.10">
    <property type="entry name" value="Winged helix-like DNA-binding domain superfamily/Winged helix DNA-binding domain"/>
    <property type="match status" value="1"/>
</dbReference>
<dbReference type="Proteomes" id="UP000006735">
    <property type="component" value="Chromosome"/>
</dbReference>
<evidence type="ECO:0000313" key="9">
    <source>
        <dbReference type="Proteomes" id="UP000006735"/>
    </source>
</evidence>
<feature type="domain" description="RNA polymerase sigma factor 70 region 4 type 2" evidence="7">
    <location>
        <begin position="305"/>
        <end position="357"/>
    </location>
</feature>
<dbReference type="STRING" id="291331.XOO1919"/>
<dbReference type="Pfam" id="PF08281">
    <property type="entry name" value="Sigma70_r4_2"/>
    <property type="match status" value="1"/>
</dbReference>
<keyword evidence="4" id="KW-0804">Transcription</keyword>
<dbReference type="InterPro" id="IPR039425">
    <property type="entry name" value="RNA_pol_sigma-70-like"/>
</dbReference>
<gene>
    <name evidence="8" type="primary">rpoE</name>
    <name evidence="8" type="ordered locus">XOO1919</name>
</gene>
<evidence type="ECO:0000256" key="4">
    <source>
        <dbReference type="ARBA" id="ARBA00023163"/>
    </source>
</evidence>
<dbReference type="GO" id="GO:0003677">
    <property type="term" value="F:DNA binding"/>
    <property type="evidence" value="ECO:0007669"/>
    <property type="project" value="InterPro"/>
</dbReference>
<comment type="similarity">
    <text evidence="1">Belongs to the sigma-70 factor family. ECF subfamily.</text>
</comment>
<dbReference type="SUPFAM" id="SSF88946">
    <property type="entry name" value="Sigma2 domain of RNA polymerase sigma factors"/>
    <property type="match status" value="1"/>
</dbReference>
<reference evidence="8 9" key="1">
    <citation type="journal article" date="2005" name="Nucleic Acids Res.">
        <title>The genome sequence of Xanthomonas oryzae pathovar oryzae KACC10331, the bacterial blight pathogen of rice.</title>
        <authorList>
            <person name="Lee B.M."/>
            <person name="Park Y.J."/>
            <person name="Park D.S."/>
            <person name="Kang H.W."/>
            <person name="Kim J.G."/>
            <person name="Song E.S."/>
            <person name="Park I.C."/>
            <person name="Yoon U.H."/>
            <person name="Hahn J.H."/>
            <person name="Koo B.S."/>
            <person name="Lee G.B."/>
            <person name="Kim H."/>
            <person name="Park H.S."/>
            <person name="Yoon K.O."/>
            <person name="Kim J.H."/>
            <person name="Jung C.H."/>
            <person name="Koh N.H."/>
            <person name="Seo J.S."/>
            <person name="Go S.J."/>
        </authorList>
    </citation>
    <scope>NUCLEOTIDE SEQUENCE [LARGE SCALE GENOMIC DNA]</scope>
    <source>
        <strain evidence="9">KACC10331 / KXO85</strain>
    </source>
</reference>
<name>Q5H1J8_XANOR</name>
<sequence length="363" mass="40740">MQRPVSRARAIFTLAHAPLRTTARAPIPRTGAPPWQKPISGSMQCSTSPWQCGARSLRPRPQRRWAIPSFRLPANPNTWSSTVACSWAWHSCSATSHGPIKPALGWWSHWRSTFQSYCSATSRSRACGRSLHPRLRLPVWRSCCCSLQYCCGSNASERHTRRSPVASPLPNPTPDRMSAIPGHDDDETGRLLTATAGGDRHAFEALYRQTSPKLFGVCLRMIPQRAEAEEVLQDVFTLIWHKAGQFDPSRARGLTWLAMIARNKAIDHLRANAPQRRNVALDDAGELRANDASPLERTERASTRRRIDHCLAELEPPRSELIRTAFFEGITYEELAARTDTPIGTIKSWIRRGLAKLKACLER</sequence>
<dbReference type="InterPro" id="IPR013325">
    <property type="entry name" value="RNA_pol_sigma_r2"/>
</dbReference>
<feature type="domain" description="RNA polymerase sigma-70 region 2" evidence="6">
    <location>
        <begin position="206"/>
        <end position="273"/>
    </location>
</feature>
<protein>
    <submittedName>
        <fullName evidence="8">RNA polymerase sigma factor</fullName>
    </submittedName>
</protein>
<keyword evidence="3" id="KW-0731">Sigma factor</keyword>
<dbReference type="AlphaFoldDB" id="Q5H1J8"/>
<dbReference type="PANTHER" id="PTHR43133:SF62">
    <property type="entry name" value="RNA POLYMERASE SIGMA FACTOR SIGZ"/>
    <property type="match status" value="1"/>
</dbReference>
<dbReference type="NCBIfam" id="NF009186">
    <property type="entry name" value="PRK12534.1"/>
    <property type="match status" value="1"/>
</dbReference>
<dbReference type="KEGG" id="xoo:XOO1919"/>
<dbReference type="InterPro" id="IPR036388">
    <property type="entry name" value="WH-like_DNA-bd_sf"/>
</dbReference>
<evidence type="ECO:0000256" key="5">
    <source>
        <dbReference type="SAM" id="MobiDB-lite"/>
    </source>
</evidence>
<dbReference type="CDD" id="cd06171">
    <property type="entry name" value="Sigma70_r4"/>
    <property type="match status" value="1"/>
</dbReference>
<dbReference type="Gene3D" id="1.10.1740.10">
    <property type="match status" value="1"/>
</dbReference>
<organism evidence="8 9">
    <name type="scientific">Xanthomonas oryzae pv. oryzae (strain KACC10331 / KXO85)</name>
    <dbReference type="NCBI Taxonomy" id="291331"/>
    <lineage>
        <taxon>Bacteria</taxon>
        <taxon>Pseudomonadati</taxon>
        <taxon>Pseudomonadota</taxon>
        <taxon>Gammaproteobacteria</taxon>
        <taxon>Lysobacterales</taxon>
        <taxon>Lysobacteraceae</taxon>
        <taxon>Xanthomonas</taxon>
    </lineage>
</organism>
<dbReference type="GO" id="GO:0006352">
    <property type="term" value="P:DNA-templated transcription initiation"/>
    <property type="evidence" value="ECO:0007669"/>
    <property type="project" value="InterPro"/>
</dbReference>
<evidence type="ECO:0000256" key="2">
    <source>
        <dbReference type="ARBA" id="ARBA00023015"/>
    </source>
</evidence>
<evidence type="ECO:0000313" key="8">
    <source>
        <dbReference type="EMBL" id="AAW75173.1"/>
    </source>
</evidence>
<keyword evidence="9" id="KW-1185">Reference proteome</keyword>
<dbReference type="HOGENOM" id="CLU_762792_0_0_6"/>
<dbReference type="InterPro" id="IPR014284">
    <property type="entry name" value="RNA_pol_sigma-70_dom"/>
</dbReference>
<feature type="region of interest" description="Disordered" evidence="5">
    <location>
        <begin position="24"/>
        <end position="44"/>
    </location>
</feature>
<dbReference type="InterPro" id="IPR007627">
    <property type="entry name" value="RNA_pol_sigma70_r2"/>
</dbReference>
<proteinExistence type="inferred from homology"/>
<dbReference type="InterPro" id="IPR013249">
    <property type="entry name" value="RNA_pol_sigma70_r4_t2"/>
</dbReference>
<evidence type="ECO:0000259" key="6">
    <source>
        <dbReference type="Pfam" id="PF04542"/>
    </source>
</evidence>
<evidence type="ECO:0000256" key="1">
    <source>
        <dbReference type="ARBA" id="ARBA00010641"/>
    </source>
</evidence>
<accession>Q5H1J8</accession>
<dbReference type="GO" id="GO:0016987">
    <property type="term" value="F:sigma factor activity"/>
    <property type="evidence" value="ECO:0007669"/>
    <property type="project" value="UniProtKB-KW"/>
</dbReference>
<dbReference type="Pfam" id="PF04542">
    <property type="entry name" value="Sigma70_r2"/>
    <property type="match status" value="1"/>
</dbReference>
<dbReference type="NCBIfam" id="TIGR02937">
    <property type="entry name" value="sigma70-ECF"/>
    <property type="match status" value="1"/>
</dbReference>
<dbReference type="InterPro" id="IPR013324">
    <property type="entry name" value="RNA_pol_sigma_r3/r4-like"/>
</dbReference>
<keyword evidence="2" id="KW-0805">Transcription regulation</keyword>